<feature type="region of interest" description="Disordered" evidence="1">
    <location>
        <begin position="78"/>
        <end position="103"/>
    </location>
</feature>
<proteinExistence type="predicted"/>
<evidence type="ECO:0000313" key="2">
    <source>
        <dbReference type="EMBL" id="CAG5097940.1"/>
    </source>
</evidence>
<evidence type="ECO:0000256" key="1">
    <source>
        <dbReference type="SAM" id="MobiDB-lite"/>
    </source>
</evidence>
<accession>A0ABN7SCD5</accession>
<name>A0ABN7SCD5_OIKDI</name>
<organism evidence="2 3">
    <name type="scientific">Oikopleura dioica</name>
    <name type="common">Tunicate</name>
    <dbReference type="NCBI Taxonomy" id="34765"/>
    <lineage>
        <taxon>Eukaryota</taxon>
        <taxon>Metazoa</taxon>
        <taxon>Chordata</taxon>
        <taxon>Tunicata</taxon>
        <taxon>Appendicularia</taxon>
        <taxon>Copelata</taxon>
        <taxon>Oikopleuridae</taxon>
        <taxon>Oikopleura</taxon>
    </lineage>
</organism>
<dbReference type="Gene3D" id="1.10.472.30">
    <property type="entry name" value="Transcription elongation factor S-II, central domain"/>
    <property type="match status" value="1"/>
</dbReference>
<evidence type="ECO:0000313" key="3">
    <source>
        <dbReference type="Proteomes" id="UP001158576"/>
    </source>
</evidence>
<feature type="compositionally biased region" description="Basic and acidic residues" evidence="1">
    <location>
        <begin position="152"/>
        <end position="164"/>
    </location>
</feature>
<dbReference type="EMBL" id="OU015569">
    <property type="protein sequence ID" value="CAG5097940.1"/>
    <property type="molecule type" value="Genomic_DNA"/>
</dbReference>
<dbReference type="Proteomes" id="UP001158576">
    <property type="component" value="Chromosome XSR"/>
</dbReference>
<keyword evidence="3" id="KW-1185">Reference proteome</keyword>
<feature type="region of interest" description="Disordered" evidence="1">
    <location>
        <begin position="120"/>
        <end position="165"/>
    </location>
</feature>
<sequence>MVLTVRDRNLRKTLTTQSTACVITTKTVNSCSVSKTPEFLRKKATTTKKTLANQRQSGKSDLKKALFTDPIKISDFKKSNESRRLKKSACQPDLYPSDPSKLDKKIKSDKNYQKFLKNVPSCSTPMRKTTRRKSDTDALPPKPISRRKGTKRCFEEADEPDQRKPKLTQVEIENRQQTIFSERIYNVLIDRYMDEICEVLDDFENEDLRSKSRAIARAIVNNAKTSAASATVTFNRIYQNLKRKSNKFLFTALIENQIKTRLLPAMTAVELDPKGAASKAQSSRKYHLTSPRKHCPTGKFISGQLVYLDEL</sequence>
<gene>
    <name evidence="2" type="ORF">OKIOD_LOCUS6858</name>
</gene>
<reference evidence="2 3" key="1">
    <citation type="submission" date="2021-04" db="EMBL/GenBank/DDBJ databases">
        <authorList>
            <person name="Bliznina A."/>
        </authorList>
    </citation>
    <scope>NUCLEOTIDE SEQUENCE [LARGE SCALE GENOMIC DNA]</scope>
</reference>
<dbReference type="InterPro" id="IPR036575">
    <property type="entry name" value="TFIIS_cen_dom_sf"/>
</dbReference>
<protein>
    <submittedName>
        <fullName evidence="2">Oidioi.mRNA.OKI2018_I69.XSR.g15300.t1.cds</fullName>
    </submittedName>
</protein>